<accession>A0A9W6YWI7</accession>
<feature type="region of interest" description="Disordered" evidence="1">
    <location>
        <begin position="80"/>
        <end position="107"/>
    </location>
</feature>
<dbReference type="AlphaFoldDB" id="A0A9W6YWI7"/>
<dbReference type="EMBL" id="BSXU01003898">
    <property type="protein sequence ID" value="GMG40540.1"/>
    <property type="molecule type" value="Genomic_DNA"/>
</dbReference>
<comment type="caution">
    <text evidence="2">The sequence shown here is derived from an EMBL/GenBank/DDBJ whole genome shotgun (WGS) entry which is preliminary data.</text>
</comment>
<evidence type="ECO:0000256" key="1">
    <source>
        <dbReference type="SAM" id="MobiDB-lite"/>
    </source>
</evidence>
<reference evidence="2" key="1">
    <citation type="submission" date="2023-04" db="EMBL/GenBank/DDBJ databases">
        <title>Ambrosiozyma monospora NBRC 1965.</title>
        <authorList>
            <person name="Ichikawa N."/>
            <person name="Sato H."/>
            <person name="Tonouchi N."/>
        </authorList>
    </citation>
    <scope>NUCLEOTIDE SEQUENCE</scope>
    <source>
        <strain evidence="2">NBRC 1965</strain>
    </source>
</reference>
<proteinExistence type="predicted"/>
<dbReference type="Proteomes" id="UP001165063">
    <property type="component" value="Unassembled WGS sequence"/>
</dbReference>
<organism evidence="2 3">
    <name type="scientific">Ambrosiozyma monospora</name>
    <name type="common">Yeast</name>
    <name type="synonym">Endomycopsis monosporus</name>
    <dbReference type="NCBI Taxonomy" id="43982"/>
    <lineage>
        <taxon>Eukaryota</taxon>
        <taxon>Fungi</taxon>
        <taxon>Dikarya</taxon>
        <taxon>Ascomycota</taxon>
        <taxon>Saccharomycotina</taxon>
        <taxon>Pichiomycetes</taxon>
        <taxon>Pichiales</taxon>
        <taxon>Pichiaceae</taxon>
        <taxon>Ambrosiozyma</taxon>
    </lineage>
</organism>
<protein>
    <submittedName>
        <fullName evidence="2">Unnamed protein product</fullName>
    </submittedName>
</protein>
<sequence length="187" mass="21494">MSCTIYFVTTKSSPAALLNINETYANLHKRAKNSFDAQLITSIKKLGNDTIYNWTAEIVSVFTSYNSTLFAQQQQQQQQRQQWESSPTLDSTQKESSSRYNNLENQEGREIATDFESRFIPVKDGITYRFLDKAFSCIGPLLVDVFNNLFTATYLPHTKPVPVLFRLILKEGKDKEELTIYIPIDQM</sequence>
<name>A0A9W6YWI7_AMBMO</name>
<evidence type="ECO:0000313" key="3">
    <source>
        <dbReference type="Proteomes" id="UP001165063"/>
    </source>
</evidence>
<keyword evidence="3" id="KW-1185">Reference proteome</keyword>
<evidence type="ECO:0000313" key="2">
    <source>
        <dbReference type="EMBL" id="GMG40540.1"/>
    </source>
</evidence>
<gene>
    <name evidence="2" type="ORF">Amon01_000627300</name>
</gene>